<reference evidence="1 2" key="1">
    <citation type="submission" date="2019-08" db="EMBL/GenBank/DDBJ databases">
        <authorList>
            <person name="Herpell B J."/>
        </authorList>
    </citation>
    <scope>NUCLEOTIDE SEQUENCE [LARGE SCALE GENOMIC DNA]</scope>
    <source>
        <strain evidence="2">Msb3</strain>
    </source>
</reference>
<dbReference type="EMBL" id="LR699553">
    <property type="protein sequence ID" value="VVD28294.1"/>
    <property type="molecule type" value="Genomic_DNA"/>
</dbReference>
<gene>
    <name evidence="1" type="ORF">PDMSB3_1838</name>
</gene>
<dbReference type="Gene3D" id="3.30.160.140">
    <property type="entry name" value="Shew3726-like"/>
    <property type="match status" value="1"/>
</dbReference>
<sequence length="153" mass="16504">MAARQGEKAVAWSIDKTADESAAAGWTAVRPREYHIDVVRGRPVLAGTGFLSDLSDEATMEIRFPADAPAYRDSNLTVVFPALVDGEPVPCAISVEALEDHFGAYSEDLEGWMRAFDAGRRRIEAVAREHLQISNGTPVLLKSGHFPPGNVAG</sequence>
<name>A0A5Q4Z1Z8_9BURK</name>
<dbReference type="KEGG" id="pdio:PDMSB3_1838"/>
<dbReference type="AlphaFoldDB" id="A0A5Q4Z1Z8"/>
<dbReference type="SUPFAM" id="SSF160272">
    <property type="entry name" value="Shew3726-like"/>
    <property type="match status" value="1"/>
</dbReference>
<dbReference type="RefSeq" id="WP_007182155.1">
    <property type="nucleotide sequence ID" value="NZ_LR699553.1"/>
</dbReference>
<dbReference type="Proteomes" id="UP000325811">
    <property type="component" value="Chromosome I"/>
</dbReference>
<dbReference type="InterPro" id="IPR009962">
    <property type="entry name" value="DUF1488"/>
</dbReference>
<organism evidence="1 2">
    <name type="scientific">Paraburkholderia dioscoreae</name>
    <dbReference type="NCBI Taxonomy" id="2604047"/>
    <lineage>
        <taxon>Bacteria</taxon>
        <taxon>Pseudomonadati</taxon>
        <taxon>Pseudomonadota</taxon>
        <taxon>Betaproteobacteria</taxon>
        <taxon>Burkholderiales</taxon>
        <taxon>Burkholderiaceae</taxon>
        <taxon>Paraburkholderia</taxon>
    </lineage>
</organism>
<dbReference type="InterPro" id="IPR036692">
    <property type="entry name" value="Shew3726-like_sf"/>
</dbReference>
<proteinExistence type="predicted"/>
<keyword evidence="2" id="KW-1185">Reference proteome</keyword>
<protein>
    <recommendedName>
        <fullName evidence="3">DUF1488 family protein</fullName>
    </recommendedName>
</protein>
<accession>A0A5Q4Z1Z8</accession>
<dbReference type="Pfam" id="PF07369">
    <property type="entry name" value="DUF1488"/>
    <property type="match status" value="1"/>
</dbReference>
<evidence type="ECO:0000313" key="2">
    <source>
        <dbReference type="Proteomes" id="UP000325811"/>
    </source>
</evidence>
<evidence type="ECO:0000313" key="1">
    <source>
        <dbReference type="EMBL" id="VVD28294.1"/>
    </source>
</evidence>
<evidence type="ECO:0008006" key="3">
    <source>
        <dbReference type="Google" id="ProtNLM"/>
    </source>
</evidence>